<dbReference type="InterPro" id="IPR027417">
    <property type="entry name" value="P-loop_NTPase"/>
</dbReference>
<dbReference type="Gene3D" id="3.40.50.300">
    <property type="entry name" value="P-loop containing nucleotide triphosphate hydrolases"/>
    <property type="match status" value="1"/>
</dbReference>
<organism evidence="2">
    <name type="scientific">marine sediment metagenome</name>
    <dbReference type="NCBI Taxonomy" id="412755"/>
    <lineage>
        <taxon>unclassified sequences</taxon>
        <taxon>metagenomes</taxon>
        <taxon>ecological metagenomes</taxon>
    </lineage>
</organism>
<name>X1AR30_9ZZZZ</name>
<accession>X1AR30</accession>
<sequence>DQIFYKDEIKEWFSLNGGDAYNLKNLNKKSDKDMEDDSRQAKKTEPSHFAGHIAKLEEYKNLLYQMNENDLGDLYKYKRKIEKILGKVMCRTERNTGISKQDNMIEEYTEKIEVETKEILNFIDIDRIAQVIGHRNCMEYWKSSPYLLNFMDDDYKLKKECIKGINDASLKVENALISAKKSFLPWGKISKYRKIAADNHKLEILLKNSMKNKAWKLLWIPPSLPYYQSNSFFDGLKDYTKSLIFSSWKVVPKAIASLCSYEAERNAKDFNKEQYGYGGIERRKIKELNFAIKEDEPASMNLITLFYPCMTLAKRINPLKVTQDYMKENGSLPSAEEMENEIKYKIRNILENTVLRKKLDSEGPFDQRWYWASLIFMDQIFYKDEIKEWFSLNGGDAYNLKNLNKKSDKDMEDDSRQAKKTEPSHFAGHIAKLEEFFNKEPLKIVEELGNPPKDLLSILSKIALASPAVTSLRTLSEYGKYKPVLFYNAALISFGFRSLYILPETISLIKQLCPDGPYWKKILQYNIAGNLQSLLDEYMQVLFESLGLMNLSDEKRIVCELGEHIEKVVSIRTPSLYLDEIKIKNNKVGEIKKRSMRCRFAMRFGRGVNQIGQEVSNITEVRNAFNSPFRPFILASTSIGQEGLDFHQYCHSIYHWNLPPNPVDLEQREGRIFRYKGHAIRKNIATQYKIKLLGNHFKSNLWDELFNIALKERESGANDLIPFWIFDQGKAKIQRHIPAMPMSREKNQKIALSRSLAVYRLVFGQPRQEDLINFINSQVGAGIDNLKIDEIINYRIDLTPR</sequence>
<gene>
    <name evidence="2" type="ORF">S01H4_01957</name>
</gene>
<reference evidence="2" key="1">
    <citation type="journal article" date="2014" name="Front. Microbiol.">
        <title>High frequency of phylogenetically diverse reductive dehalogenase-homologous genes in deep subseafloor sedimentary metagenomes.</title>
        <authorList>
            <person name="Kawai M."/>
            <person name="Futagami T."/>
            <person name="Toyoda A."/>
            <person name="Takaki Y."/>
            <person name="Nishi S."/>
            <person name="Hori S."/>
            <person name="Arai W."/>
            <person name="Tsubouchi T."/>
            <person name="Morono Y."/>
            <person name="Uchiyama I."/>
            <person name="Ito T."/>
            <person name="Fujiyama A."/>
            <person name="Inagaki F."/>
            <person name="Takami H."/>
        </authorList>
    </citation>
    <scope>NUCLEOTIDE SEQUENCE</scope>
    <source>
        <strain evidence="2">Expedition CK06-06</strain>
    </source>
</reference>
<evidence type="ECO:0000259" key="1">
    <source>
        <dbReference type="Pfam" id="PF00271"/>
    </source>
</evidence>
<protein>
    <recommendedName>
        <fullName evidence="1">Helicase C-terminal domain-containing protein</fullName>
    </recommendedName>
</protein>
<dbReference type="EMBL" id="BART01000397">
    <property type="protein sequence ID" value="GAG71797.1"/>
    <property type="molecule type" value="Genomic_DNA"/>
</dbReference>
<comment type="caution">
    <text evidence="2">The sequence shown here is derived from an EMBL/GenBank/DDBJ whole genome shotgun (WGS) entry which is preliminary data.</text>
</comment>
<dbReference type="InterPro" id="IPR001650">
    <property type="entry name" value="Helicase_C-like"/>
</dbReference>
<evidence type="ECO:0000313" key="2">
    <source>
        <dbReference type="EMBL" id="GAG71797.1"/>
    </source>
</evidence>
<feature type="domain" description="Helicase C-terminal" evidence="1">
    <location>
        <begin position="620"/>
        <end position="675"/>
    </location>
</feature>
<proteinExistence type="predicted"/>
<dbReference type="AlphaFoldDB" id="X1AR30"/>
<dbReference type="SUPFAM" id="SSF52540">
    <property type="entry name" value="P-loop containing nucleoside triphosphate hydrolases"/>
    <property type="match status" value="1"/>
</dbReference>
<feature type="non-terminal residue" evidence="2">
    <location>
        <position position="1"/>
    </location>
</feature>
<dbReference type="Pfam" id="PF00271">
    <property type="entry name" value="Helicase_C"/>
    <property type="match status" value="1"/>
</dbReference>